<evidence type="ECO:0000256" key="13">
    <source>
        <dbReference type="ARBA" id="ARBA00023157"/>
    </source>
</evidence>
<comment type="cofactor">
    <cofactor evidence="18 21">
        <name>Ca(2+)</name>
        <dbReference type="ChEBI" id="CHEBI:29108"/>
    </cofactor>
    <text evidence="18 21">Binds 2 calcium ions per subunit.</text>
</comment>
<accession>A0ABD1IBH9</accession>
<dbReference type="GO" id="GO:0042744">
    <property type="term" value="P:hydrogen peroxide catabolic process"/>
    <property type="evidence" value="ECO:0007669"/>
    <property type="project" value="UniProtKB-KW"/>
</dbReference>
<dbReference type="EMBL" id="JBEAFC010000003">
    <property type="protein sequence ID" value="KAL1564671.1"/>
    <property type="molecule type" value="Genomic_DNA"/>
</dbReference>
<feature type="site" description="Transition state stabilizer" evidence="19">
    <location>
        <position position="65"/>
    </location>
</feature>
<dbReference type="InterPro" id="IPR002016">
    <property type="entry name" value="Haem_peroxidase"/>
</dbReference>
<keyword evidence="11 21" id="KW-0560">Oxidoreductase</keyword>
<comment type="caution">
    <text evidence="24">The sequence shown here is derived from an EMBL/GenBank/DDBJ whole genome shotgun (WGS) entry which is preliminary data.</text>
</comment>
<dbReference type="InterPro" id="IPR019793">
    <property type="entry name" value="Peroxidases_heam-ligand_BS"/>
</dbReference>
<evidence type="ECO:0000259" key="23">
    <source>
        <dbReference type="PROSITE" id="PS50873"/>
    </source>
</evidence>
<dbReference type="FunFam" id="1.10.420.10:FF:000010">
    <property type="entry name" value="Peroxidase"/>
    <property type="match status" value="1"/>
</dbReference>
<keyword evidence="15 21" id="KW-0376">Hydrogen peroxide</keyword>
<feature type="domain" description="Plant heme peroxidase family profile" evidence="23">
    <location>
        <begin position="28"/>
        <end position="326"/>
    </location>
</feature>
<dbReference type="GO" id="GO:0046872">
    <property type="term" value="F:metal ion binding"/>
    <property type="evidence" value="ECO:0007669"/>
    <property type="project" value="UniProtKB-UniRule"/>
</dbReference>
<feature type="disulfide bond" evidence="20">
    <location>
        <begin position="122"/>
        <end position="322"/>
    </location>
</feature>
<evidence type="ECO:0000256" key="9">
    <source>
        <dbReference type="ARBA" id="ARBA00022729"/>
    </source>
</evidence>
<dbReference type="PRINTS" id="PR00461">
    <property type="entry name" value="PLPEROXIDASE"/>
</dbReference>
<feature type="binding site" evidence="18">
    <location>
        <position position="75"/>
    </location>
    <ligand>
        <name>Ca(2+)</name>
        <dbReference type="ChEBI" id="CHEBI:29108"/>
        <label>1</label>
    </ligand>
</feature>
<evidence type="ECO:0000256" key="20">
    <source>
        <dbReference type="PIRSR" id="PIRSR600823-5"/>
    </source>
</evidence>
<evidence type="ECO:0000256" key="8">
    <source>
        <dbReference type="ARBA" id="ARBA00022723"/>
    </source>
</evidence>
<keyword evidence="14" id="KW-0325">Glycoprotein</keyword>
<evidence type="ECO:0000256" key="19">
    <source>
        <dbReference type="PIRSR" id="PIRSR600823-4"/>
    </source>
</evidence>
<dbReference type="EC" id="1.11.1.7" evidence="4 21"/>
<evidence type="ECO:0000256" key="21">
    <source>
        <dbReference type="RuleBase" id="RU362060"/>
    </source>
</evidence>
<dbReference type="GO" id="GO:0006979">
    <property type="term" value="P:response to oxidative stress"/>
    <property type="evidence" value="ECO:0007669"/>
    <property type="project" value="UniProtKB-UniRule"/>
</dbReference>
<dbReference type="Pfam" id="PF00141">
    <property type="entry name" value="peroxidase"/>
    <property type="match status" value="1"/>
</dbReference>
<feature type="active site" description="Proton acceptor" evidence="16">
    <location>
        <position position="69"/>
    </location>
</feature>
<dbReference type="Proteomes" id="UP001567538">
    <property type="component" value="Unassembled WGS sequence"/>
</dbReference>
<evidence type="ECO:0000313" key="24">
    <source>
        <dbReference type="EMBL" id="KAL1564671.1"/>
    </source>
</evidence>
<dbReference type="Gene3D" id="1.10.520.10">
    <property type="match status" value="1"/>
</dbReference>
<evidence type="ECO:0000256" key="16">
    <source>
        <dbReference type="PIRSR" id="PIRSR600823-1"/>
    </source>
</evidence>
<dbReference type="PANTHER" id="PTHR31517">
    <property type="match status" value="1"/>
</dbReference>
<evidence type="ECO:0000256" key="18">
    <source>
        <dbReference type="PIRSR" id="PIRSR600823-3"/>
    </source>
</evidence>
<keyword evidence="9" id="KW-0732">Signal</keyword>
<feature type="binding site" evidence="18">
    <location>
        <position position="73"/>
    </location>
    <ligand>
        <name>Ca(2+)</name>
        <dbReference type="ChEBI" id="CHEBI:29108"/>
        <label>1</label>
    </ligand>
</feature>
<dbReference type="InterPro" id="IPR000823">
    <property type="entry name" value="Peroxidase_pln"/>
</dbReference>
<feature type="binding site" evidence="18">
    <location>
        <position position="194"/>
    </location>
    <ligand>
        <name>Ca(2+)</name>
        <dbReference type="ChEBI" id="CHEBI:29108"/>
        <label>2</label>
    </ligand>
</feature>
<keyword evidence="8 18" id="KW-0479">Metal-binding</keyword>
<keyword evidence="5 21" id="KW-0964">Secreted</keyword>
<feature type="binding site" evidence="18">
    <location>
        <position position="79"/>
    </location>
    <ligand>
        <name>Ca(2+)</name>
        <dbReference type="ChEBI" id="CHEBI:29108"/>
        <label>1</label>
    </ligand>
</feature>
<keyword evidence="22" id="KW-1133">Transmembrane helix</keyword>
<keyword evidence="13 20" id="KW-1015">Disulfide bond</keyword>
<feature type="binding site" evidence="18">
    <location>
        <position position="253"/>
    </location>
    <ligand>
        <name>Ca(2+)</name>
        <dbReference type="ChEBI" id="CHEBI:29108"/>
        <label>2</label>
    </ligand>
</feature>
<evidence type="ECO:0000256" key="22">
    <source>
        <dbReference type="SAM" id="Phobius"/>
    </source>
</evidence>
<dbReference type="GO" id="GO:0140825">
    <property type="term" value="F:lactoperoxidase activity"/>
    <property type="evidence" value="ECO:0007669"/>
    <property type="project" value="UniProtKB-EC"/>
</dbReference>
<evidence type="ECO:0000313" key="25">
    <source>
        <dbReference type="Proteomes" id="UP001567538"/>
    </source>
</evidence>
<feature type="binding site" evidence="18">
    <location>
        <position position="90"/>
    </location>
    <ligand>
        <name>Ca(2+)</name>
        <dbReference type="ChEBI" id="CHEBI:29108"/>
        <label>1</label>
    </ligand>
</feature>
<feature type="disulfide bond" evidence="20">
    <location>
        <begin position="71"/>
        <end position="76"/>
    </location>
</feature>
<evidence type="ECO:0000256" key="2">
    <source>
        <dbReference type="ARBA" id="ARBA00002322"/>
    </source>
</evidence>
<dbReference type="PROSITE" id="PS00435">
    <property type="entry name" value="PEROXIDASE_1"/>
    <property type="match status" value="1"/>
</dbReference>
<evidence type="ECO:0000256" key="5">
    <source>
        <dbReference type="ARBA" id="ARBA00022525"/>
    </source>
</evidence>
<dbReference type="Gene3D" id="1.10.420.10">
    <property type="entry name" value="Peroxidase, domain 2"/>
    <property type="match status" value="1"/>
</dbReference>
<keyword evidence="25" id="KW-1185">Reference proteome</keyword>
<keyword evidence="22" id="KW-0472">Membrane</keyword>
<feature type="binding site" evidence="18">
    <location>
        <position position="77"/>
    </location>
    <ligand>
        <name>Ca(2+)</name>
        <dbReference type="ChEBI" id="CHEBI:29108"/>
        <label>1</label>
    </ligand>
</feature>
<dbReference type="PROSITE" id="PS50873">
    <property type="entry name" value="PEROXIDASE_4"/>
    <property type="match status" value="1"/>
</dbReference>
<organism evidence="24 25">
    <name type="scientific">Salvia divinorum</name>
    <name type="common">Maria pastora</name>
    <name type="synonym">Diviner's sage</name>
    <dbReference type="NCBI Taxonomy" id="28513"/>
    <lineage>
        <taxon>Eukaryota</taxon>
        <taxon>Viridiplantae</taxon>
        <taxon>Streptophyta</taxon>
        <taxon>Embryophyta</taxon>
        <taxon>Tracheophyta</taxon>
        <taxon>Spermatophyta</taxon>
        <taxon>Magnoliopsida</taxon>
        <taxon>eudicotyledons</taxon>
        <taxon>Gunneridae</taxon>
        <taxon>Pentapetalae</taxon>
        <taxon>asterids</taxon>
        <taxon>lamiids</taxon>
        <taxon>Lamiales</taxon>
        <taxon>Lamiaceae</taxon>
        <taxon>Nepetoideae</taxon>
        <taxon>Mentheae</taxon>
        <taxon>Salviinae</taxon>
        <taxon>Salvia</taxon>
        <taxon>Salvia subgen. Calosphace</taxon>
    </lineage>
</organism>
<dbReference type="GO" id="GO:0020037">
    <property type="term" value="F:heme binding"/>
    <property type="evidence" value="ECO:0007669"/>
    <property type="project" value="UniProtKB-UniRule"/>
</dbReference>
<proteinExistence type="inferred from homology"/>
<dbReference type="FunFam" id="1.10.520.10:FF:000008">
    <property type="entry name" value="Peroxidase"/>
    <property type="match status" value="1"/>
</dbReference>
<sequence length="326" mass="35013">MGGYSYTYSIILVGVIMMSCLLGGSEGKVRVGFYNTSCPNAETIVRGIVQQAAISDQNNLPSLLRLHFHDCFVHGCDASILIDRGSEADEKRAFGHQGVRGFDVVETAKAQLEAVCPGVVSCSDILALAARDAVFFSQGPWYDVETGRRDGLVSNVTLAAHMPDVADSIHKLKAMFLAKGLTAQDLVILSAAHTIGTTACFFVNQRLYDFPANGGSDPSINPAFLPELKSVCPKNGDVNLRLAIDRGSEKVFDKRILGNIRSGTAVLQSDAALYQDEATARAVDSYFGLPGPSFESDFAASMIKMGRIGVWTGSKGQIRRICSSFN</sequence>
<keyword evidence="22" id="KW-0812">Transmembrane</keyword>
<keyword evidence="7 21" id="KW-0349">Heme</keyword>
<gene>
    <name evidence="24" type="primary">PER43</name>
    <name evidence="24" type="ORF">AAHA92_06982</name>
</gene>
<feature type="disulfide bond" evidence="20">
    <location>
        <begin position="38"/>
        <end position="116"/>
    </location>
</feature>
<keyword evidence="6 21" id="KW-0575">Peroxidase</keyword>
<evidence type="ECO:0000256" key="3">
    <source>
        <dbReference type="ARBA" id="ARBA00006873"/>
    </source>
</evidence>
<evidence type="ECO:0000256" key="12">
    <source>
        <dbReference type="ARBA" id="ARBA00023004"/>
    </source>
</evidence>
<feature type="disulfide bond" evidence="20">
    <location>
        <begin position="200"/>
        <end position="232"/>
    </location>
</feature>
<feature type="binding site" description="axial binding residue" evidence="18">
    <location>
        <position position="193"/>
    </location>
    <ligand>
        <name>heme b</name>
        <dbReference type="ChEBI" id="CHEBI:60344"/>
    </ligand>
    <ligandPart>
        <name>Fe</name>
        <dbReference type="ChEBI" id="CHEBI:18248"/>
    </ligandPart>
</feature>
<dbReference type="SUPFAM" id="SSF48113">
    <property type="entry name" value="Heme-dependent peroxidases"/>
    <property type="match status" value="1"/>
</dbReference>
<dbReference type="CDD" id="cd00693">
    <property type="entry name" value="secretory_peroxidase"/>
    <property type="match status" value="1"/>
</dbReference>
<name>A0ABD1IBH9_SALDI</name>
<feature type="binding site" evidence="18">
    <location>
        <position position="245"/>
    </location>
    <ligand>
        <name>Ca(2+)</name>
        <dbReference type="ChEBI" id="CHEBI:29108"/>
        <label>2</label>
    </ligand>
</feature>
<comment type="similarity">
    <text evidence="3">Belongs to the peroxidase family. Ascorbate peroxidase subfamily.</text>
</comment>
<feature type="transmembrane region" description="Helical" evidence="22">
    <location>
        <begin position="6"/>
        <end position="24"/>
    </location>
</feature>
<dbReference type="GO" id="GO:0005576">
    <property type="term" value="C:extracellular region"/>
    <property type="evidence" value="ECO:0007669"/>
    <property type="project" value="UniProtKB-SubCell"/>
</dbReference>
<comment type="similarity">
    <text evidence="21">Belongs to the peroxidase family. Classical plant (class III) peroxidase subfamily.</text>
</comment>
<evidence type="ECO:0000256" key="17">
    <source>
        <dbReference type="PIRSR" id="PIRSR600823-2"/>
    </source>
</evidence>
<dbReference type="AlphaFoldDB" id="A0ABD1IBH9"/>
<comment type="subcellular location">
    <subcellularLocation>
        <location evidence="21">Secreted</location>
    </subcellularLocation>
</comment>
<dbReference type="PANTHER" id="PTHR31517:SF84">
    <property type="entry name" value="PEROXIDASE"/>
    <property type="match status" value="1"/>
</dbReference>
<evidence type="ECO:0000256" key="4">
    <source>
        <dbReference type="ARBA" id="ARBA00012313"/>
    </source>
</evidence>
<dbReference type="PRINTS" id="PR00458">
    <property type="entry name" value="PEROXIDASE"/>
</dbReference>
<comment type="catalytic activity">
    <reaction evidence="1 21">
        <text>2 a phenolic donor + H2O2 = 2 a phenolic radical donor + 2 H2O</text>
        <dbReference type="Rhea" id="RHEA:56136"/>
        <dbReference type="ChEBI" id="CHEBI:15377"/>
        <dbReference type="ChEBI" id="CHEBI:16240"/>
        <dbReference type="ChEBI" id="CHEBI:139520"/>
        <dbReference type="ChEBI" id="CHEBI:139521"/>
        <dbReference type="EC" id="1.11.1.7"/>
    </reaction>
</comment>
<evidence type="ECO:0000256" key="15">
    <source>
        <dbReference type="ARBA" id="ARBA00023324"/>
    </source>
</evidence>
<evidence type="ECO:0000256" key="10">
    <source>
        <dbReference type="ARBA" id="ARBA00022837"/>
    </source>
</evidence>
<feature type="binding site" evidence="18">
    <location>
        <position position="70"/>
    </location>
    <ligand>
        <name>Ca(2+)</name>
        <dbReference type="ChEBI" id="CHEBI:29108"/>
        <label>1</label>
    </ligand>
</feature>
<reference evidence="24 25" key="1">
    <citation type="submission" date="2024-06" db="EMBL/GenBank/DDBJ databases">
        <title>A chromosome level genome sequence of Diviner's sage (Salvia divinorum).</title>
        <authorList>
            <person name="Ford S.A."/>
            <person name="Ro D.-K."/>
            <person name="Ness R.W."/>
            <person name="Phillips M.A."/>
        </authorList>
    </citation>
    <scope>NUCLEOTIDE SEQUENCE [LARGE SCALE GENOMIC DNA]</scope>
    <source>
        <strain evidence="24">SAF-2024a</strain>
        <tissue evidence="24">Leaf</tissue>
    </source>
</reference>
<keyword evidence="12 18" id="KW-0408">Iron</keyword>
<keyword evidence="10 18" id="KW-0106">Calcium</keyword>
<protein>
    <recommendedName>
        <fullName evidence="4 21">Peroxidase</fullName>
        <ecNumber evidence="4 21">1.11.1.7</ecNumber>
    </recommendedName>
</protein>
<comment type="cofactor">
    <cofactor evidence="18 21">
        <name>heme b</name>
        <dbReference type="ChEBI" id="CHEBI:60344"/>
    </cofactor>
    <text evidence="18 21">Binds 1 heme b (iron(II)-protoporphyrin IX) group per subunit.</text>
</comment>
<evidence type="ECO:0000256" key="6">
    <source>
        <dbReference type="ARBA" id="ARBA00022559"/>
    </source>
</evidence>
<evidence type="ECO:0000256" key="14">
    <source>
        <dbReference type="ARBA" id="ARBA00023180"/>
    </source>
</evidence>
<evidence type="ECO:0000256" key="11">
    <source>
        <dbReference type="ARBA" id="ARBA00023002"/>
    </source>
</evidence>
<evidence type="ECO:0000256" key="7">
    <source>
        <dbReference type="ARBA" id="ARBA00022617"/>
    </source>
</evidence>
<evidence type="ECO:0000256" key="1">
    <source>
        <dbReference type="ARBA" id="ARBA00000189"/>
    </source>
</evidence>
<feature type="binding site" evidence="17">
    <location>
        <position position="163"/>
    </location>
    <ligand>
        <name>substrate</name>
    </ligand>
</feature>
<dbReference type="InterPro" id="IPR010255">
    <property type="entry name" value="Haem_peroxidase_sf"/>
</dbReference>
<comment type="function">
    <text evidence="2">Removal of H(2)O(2), oxidation of toxic reductants, biosynthesis and degradation of lignin, suberization, auxin catabolism, response to environmental stresses such as wounding, pathogen attack and oxidative stress. These functions might be dependent on each isozyme/isoform in each plant tissue.</text>
</comment>
<dbReference type="InterPro" id="IPR033905">
    <property type="entry name" value="Secretory_peroxidase"/>
</dbReference>